<feature type="domain" description="Cellulose-binding Sde182 nucleoside hydrolase-like" evidence="2">
    <location>
        <begin position="24"/>
        <end position="291"/>
    </location>
</feature>
<gene>
    <name evidence="4" type="ORF">GTP44_16025</name>
</gene>
<dbReference type="Gene3D" id="3.90.245.10">
    <property type="entry name" value="Ribonucleoside hydrolase-like"/>
    <property type="match status" value="1"/>
</dbReference>
<dbReference type="Gene3D" id="2.60.40.10">
    <property type="entry name" value="Immunoglobulins"/>
    <property type="match status" value="1"/>
</dbReference>
<dbReference type="Pfam" id="PF21027">
    <property type="entry name" value="Sde0182_C"/>
    <property type="match status" value="1"/>
</dbReference>
<dbReference type="InterPro" id="IPR013783">
    <property type="entry name" value="Ig-like_fold"/>
</dbReference>
<evidence type="ECO:0000313" key="5">
    <source>
        <dbReference type="Proteomes" id="UP000474565"/>
    </source>
</evidence>
<evidence type="ECO:0000259" key="3">
    <source>
        <dbReference type="Pfam" id="PF21027"/>
    </source>
</evidence>
<feature type="region of interest" description="Disordered" evidence="1">
    <location>
        <begin position="1"/>
        <end position="20"/>
    </location>
</feature>
<dbReference type="EMBL" id="WWCP01000019">
    <property type="protein sequence ID" value="MYM83457.1"/>
    <property type="molecule type" value="Genomic_DNA"/>
</dbReference>
<dbReference type="InterPro" id="IPR048527">
    <property type="entry name" value="Sde182_C"/>
</dbReference>
<name>A0A6L8MJV7_9BURK</name>
<dbReference type="Pfam" id="PF07632">
    <property type="entry name" value="Sde182_NH-like"/>
    <property type="match status" value="1"/>
</dbReference>
<feature type="domain" description="Cellulose-binding Sde182 C-terminal" evidence="3">
    <location>
        <begin position="386"/>
        <end position="481"/>
    </location>
</feature>
<dbReference type="AlphaFoldDB" id="A0A6L8MJV7"/>
<organism evidence="4 5">
    <name type="scientific">Duganella lactea</name>
    <dbReference type="NCBI Taxonomy" id="2692173"/>
    <lineage>
        <taxon>Bacteria</taxon>
        <taxon>Pseudomonadati</taxon>
        <taxon>Pseudomonadota</taxon>
        <taxon>Betaproteobacteria</taxon>
        <taxon>Burkholderiales</taxon>
        <taxon>Oxalobacteraceae</taxon>
        <taxon>Telluria group</taxon>
        <taxon>Duganella</taxon>
    </lineage>
</organism>
<sequence>MLFGLSATQATAQPDPDPAAERQRVLVLTDIGNEPDDQMSLVRLLVYANALEIEGLVATTSTWQKERTHADTIAALVQAYGEVRPNLLLHATGWPEAASLNALIATGPQGYGMAAVRPRQPSGGALRLIAAADRADRRPLWISVWGGANTLAEALSHVRATRPAAALAAFVARLRVYAISDQDDAGPWIRREFPSLHYIVQPSTADGGEYGRATWTGISGDQYYRNGDGADFRTVSNEWLDVNIRAKGALGRHYPRYLFIMEGDTPAFLNLLPNGLESYRHTSWGGWGGRYVERQPYGETRPVWTQGGDAFPRVTSADTVTGADGRQYTSDQATIWRWREAFQHDFAARMDWTYRSFAQANHPPLVRLQGQDGRGVVELALTVGGSVTLDARGSSDPDGDHLSYRWFVYAEAGGPPGEVGKADVRLEAEGDRATLRAVAVCRPNWLDGVPCPASGVAHVILAVSDDGHPRLTSYRRVVVRVTPAP</sequence>
<protein>
    <submittedName>
        <fullName evidence="4">DUF1593 domain-containing protein</fullName>
    </submittedName>
</protein>
<evidence type="ECO:0000256" key="1">
    <source>
        <dbReference type="SAM" id="MobiDB-lite"/>
    </source>
</evidence>
<proteinExistence type="predicted"/>
<comment type="caution">
    <text evidence="4">The sequence shown here is derived from an EMBL/GenBank/DDBJ whole genome shotgun (WGS) entry which is preliminary data.</text>
</comment>
<dbReference type="GO" id="GO:0016799">
    <property type="term" value="F:hydrolase activity, hydrolyzing N-glycosyl compounds"/>
    <property type="evidence" value="ECO:0007669"/>
    <property type="project" value="InterPro"/>
</dbReference>
<dbReference type="SUPFAM" id="SSF53590">
    <property type="entry name" value="Nucleoside hydrolase"/>
    <property type="match status" value="1"/>
</dbReference>
<dbReference type="InterPro" id="IPR011483">
    <property type="entry name" value="Sde182_NH-like"/>
</dbReference>
<accession>A0A6L8MJV7</accession>
<dbReference type="InterPro" id="IPR036452">
    <property type="entry name" value="Ribo_hydro-like"/>
</dbReference>
<reference evidence="4 5" key="1">
    <citation type="submission" date="2019-12" db="EMBL/GenBank/DDBJ databases">
        <title>Novel species isolated from a subtropical stream in China.</title>
        <authorList>
            <person name="Lu H."/>
        </authorList>
    </citation>
    <scope>NUCLEOTIDE SEQUENCE [LARGE SCALE GENOMIC DNA]</scope>
    <source>
        <strain evidence="4 5">FT50W</strain>
    </source>
</reference>
<evidence type="ECO:0000313" key="4">
    <source>
        <dbReference type="EMBL" id="MYM83457.1"/>
    </source>
</evidence>
<evidence type="ECO:0000259" key="2">
    <source>
        <dbReference type="Pfam" id="PF07632"/>
    </source>
</evidence>
<dbReference type="Proteomes" id="UP000474565">
    <property type="component" value="Unassembled WGS sequence"/>
</dbReference>